<feature type="transmembrane region" description="Helical" evidence="5">
    <location>
        <begin position="28"/>
        <end position="49"/>
    </location>
</feature>
<evidence type="ECO:0000313" key="8">
    <source>
        <dbReference type="Proteomes" id="UP000033624"/>
    </source>
</evidence>
<feature type="transmembrane region" description="Helical" evidence="5">
    <location>
        <begin position="150"/>
        <end position="171"/>
    </location>
</feature>
<dbReference type="InterPro" id="IPR010432">
    <property type="entry name" value="RDD"/>
</dbReference>
<evidence type="ECO:0000313" key="7">
    <source>
        <dbReference type="EMBL" id="KJQ45657.1"/>
    </source>
</evidence>
<keyword evidence="3 5" id="KW-1133">Transmembrane helix</keyword>
<feature type="domain" description="RDD" evidence="6">
    <location>
        <begin position="21"/>
        <end position="135"/>
    </location>
</feature>
<dbReference type="KEGG" id="mmyi:mycmycITA_00811"/>
<gene>
    <name evidence="7" type="ORF">TS59_0845</name>
</gene>
<dbReference type="Pfam" id="PF06271">
    <property type="entry name" value="RDD"/>
    <property type="match status" value="1"/>
</dbReference>
<keyword evidence="2 5" id="KW-0812">Transmembrane</keyword>
<evidence type="ECO:0000256" key="3">
    <source>
        <dbReference type="ARBA" id="ARBA00022989"/>
    </source>
</evidence>
<feature type="transmembrane region" description="Helical" evidence="5">
    <location>
        <begin position="114"/>
        <end position="138"/>
    </location>
</feature>
<name>A0AAE2EIB4_MYCMY</name>
<comment type="subcellular location">
    <subcellularLocation>
        <location evidence="1">Membrane</location>
        <topology evidence="1">Multi-pass membrane protein</topology>
    </subcellularLocation>
</comment>
<dbReference type="AlphaFoldDB" id="A0AAE2EIB4"/>
<comment type="caution">
    <text evidence="7">The sequence shown here is derived from an EMBL/GenBank/DDBJ whole genome shotgun (WGS) entry which is preliminary data.</text>
</comment>
<keyword evidence="4 5" id="KW-0472">Membrane</keyword>
<reference evidence="7 8" key="1">
    <citation type="submission" date="2015-02" db="EMBL/GenBank/DDBJ databases">
        <title>Mycoplasma mycoides subsp. mycoides strain:B237 Genome sequencing.</title>
        <authorList>
            <person name="Fischer A."/>
            <person name="Santana-Cruz I."/>
            <person name="Schieck E."/>
            <person name="Gourle H."/>
            <person name="Lambert M."/>
            <person name="Nadendla S."/>
            <person name="Miller R.A."/>
            <person name="Weber J."/>
            <person name="Bongcam-Rudloff E."/>
            <person name="Vashee S."/>
            <person name="Frey J."/>
            <person name="Jores J."/>
        </authorList>
    </citation>
    <scope>NUCLEOTIDE SEQUENCE [LARGE SCALE GENOMIC DNA]</scope>
    <source>
        <strain evidence="7 8">B237</strain>
    </source>
</reference>
<evidence type="ECO:0000256" key="4">
    <source>
        <dbReference type="ARBA" id="ARBA00023136"/>
    </source>
</evidence>
<accession>A0AAE2EIB4</accession>
<dbReference type="GO" id="GO:0016020">
    <property type="term" value="C:membrane"/>
    <property type="evidence" value="ECO:0007669"/>
    <property type="project" value="UniProtKB-SubCell"/>
</dbReference>
<dbReference type="RefSeq" id="WP_011166938.1">
    <property type="nucleotide sequence ID" value="NZ_CP010267.1"/>
</dbReference>
<organism evidence="7 8">
    <name type="scientific">Mycoplasma mycoides subsp. mycoides</name>
    <dbReference type="NCBI Taxonomy" id="2103"/>
    <lineage>
        <taxon>Bacteria</taxon>
        <taxon>Bacillati</taxon>
        <taxon>Mycoplasmatota</taxon>
        <taxon>Mollicutes</taxon>
        <taxon>Mycoplasmataceae</taxon>
        <taxon>Mycoplasma</taxon>
    </lineage>
</organism>
<dbReference type="OMA" id="ERELWFI"/>
<evidence type="ECO:0000256" key="5">
    <source>
        <dbReference type="SAM" id="Phobius"/>
    </source>
</evidence>
<dbReference type="Proteomes" id="UP000033624">
    <property type="component" value="Unassembled WGS sequence"/>
</dbReference>
<dbReference type="EMBL" id="LAEW01000001">
    <property type="protein sequence ID" value="KJQ45657.1"/>
    <property type="molecule type" value="Genomic_DNA"/>
</dbReference>
<protein>
    <submittedName>
        <fullName evidence="7">RDD family protein</fullName>
    </submittedName>
</protein>
<evidence type="ECO:0000256" key="1">
    <source>
        <dbReference type="ARBA" id="ARBA00004141"/>
    </source>
</evidence>
<evidence type="ECO:0000259" key="6">
    <source>
        <dbReference type="Pfam" id="PF06271"/>
    </source>
</evidence>
<sequence>MNDYLITSKTTDFKLDNNYKLASLWKVFFARLFDLLICSIPLIIMSIFFKTKTGDIISLITKYLVSFLWTFFYFVILSFLLKGNSLSKKLFKIELKSLKTNKINFFQILIRETWFIFIPLFIGFIFTLIFAFLLPVSFTKTQSWRISLSLIVYQIGLVIVLFWFLGLMISIRLQTNHQSFIDIKLGLIVIEKQKIIKQEPIVSNQILTRNDKHISLDEQPGNFDLEFIDELKQELSNQNQDNKQDTNNKNK</sequence>
<evidence type="ECO:0000256" key="2">
    <source>
        <dbReference type="ARBA" id="ARBA00022692"/>
    </source>
</evidence>
<proteinExistence type="predicted"/>
<feature type="transmembrane region" description="Helical" evidence="5">
    <location>
        <begin position="61"/>
        <end position="81"/>
    </location>
</feature>